<keyword evidence="11" id="KW-1185">Reference proteome</keyword>
<feature type="transmembrane region" description="Helical" evidence="10">
    <location>
        <begin position="251"/>
        <end position="280"/>
    </location>
</feature>
<gene>
    <name evidence="12" type="primary">LOC101828878</name>
</gene>
<proteinExistence type="predicted"/>
<evidence type="ECO:0000256" key="2">
    <source>
        <dbReference type="ARBA" id="ARBA00022606"/>
    </source>
</evidence>
<evidence type="ECO:0000256" key="4">
    <source>
        <dbReference type="ARBA" id="ARBA00022725"/>
    </source>
</evidence>
<reference evidence="12" key="1">
    <citation type="submission" date="2025-08" db="UniProtKB">
        <authorList>
            <consortium name="RefSeq"/>
        </authorList>
    </citation>
    <scope>IDENTIFICATION</scope>
    <source>
        <tissue evidence="12">Liver</tissue>
    </source>
</reference>
<evidence type="ECO:0000256" key="6">
    <source>
        <dbReference type="ARBA" id="ARBA00023040"/>
    </source>
</evidence>
<dbReference type="InterPro" id="IPR050402">
    <property type="entry name" value="OR51/52/56-like"/>
</dbReference>
<keyword evidence="8" id="KW-0675">Receptor</keyword>
<keyword evidence="4" id="KW-0552">Olfaction</keyword>
<dbReference type="SUPFAM" id="SSF81321">
    <property type="entry name" value="Family A G protein-coupled receptor-like"/>
    <property type="match status" value="1"/>
</dbReference>
<keyword evidence="5 10" id="KW-1133">Transmembrane helix</keyword>
<dbReference type="PANTHER" id="PTHR26450:SF51">
    <property type="entry name" value="OLFACTORY RECEPTOR"/>
    <property type="match status" value="1"/>
</dbReference>
<keyword evidence="6" id="KW-0297">G-protein coupled receptor</keyword>
<comment type="subcellular location">
    <subcellularLocation>
        <location evidence="1">Membrane</location>
        <topology evidence="1">Multi-pass membrane protein</topology>
    </subcellularLocation>
</comment>
<protein>
    <submittedName>
        <fullName evidence="12">Olfactory receptor 52N2-like</fullName>
    </submittedName>
</protein>
<evidence type="ECO:0000256" key="7">
    <source>
        <dbReference type="ARBA" id="ARBA00023136"/>
    </source>
</evidence>
<dbReference type="RefSeq" id="XP_040587460.1">
    <property type="nucleotide sequence ID" value="XM_040731526.1"/>
</dbReference>
<keyword evidence="7 10" id="KW-0472">Membrane</keyword>
<evidence type="ECO:0000313" key="12">
    <source>
        <dbReference type="RefSeq" id="XP_040587460.1"/>
    </source>
</evidence>
<evidence type="ECO:0000256" key="8">
    <source>
        <dbReference type="ARBA" id="ARBA00023170"/>
    </source>
</evidence>
<dbReference type="Proteomes" id="UP000886700">
    <property type="component" value="Unplaced"/>
</dbReference>
<dbReference type="Gene3D" id="1.20.1070.10">
    <property type="entry name" value="Rhodopsin 7-helix transmembrane proteins"/>
    <property type="match status" value="1"/>
</dbReference>
<evidence type="ECO:0000256" key="10">
    <source>
        <dbReference type="SAM" id="Phobius"/>
    </source>
</evidence>
<keyword evidence="2" id="KW-0716">Sensory transduction</keyword>
<dbReference type="PANTHER" id="PTHR26450">
    <property type="entry name" value="OLFACTORY RECEPTOR 56B1-RELATED"/>
    <property type="match status" value="1"/>
</dbReference>
<dbReference type="Pfam" id="PF13853">
    <property type="entry name" value="7tm_4"/>
    <property type="match status" value="1"/>
</dbReference>
<feature type="transmembrane region" description="Helical" evidence="10">
    <location>
        <begin position="292"/>
        <end position="315"/>
    </location>
</feature>
<evidence type="ECO:0000256" key="1">
    <source>
        <dbReference type="ARBA" id="ARBA00004141"/>
    </source>
</evidence>
<keyword evidence="9" id="KW-0807">Transducer</keyword>
<sequence length="369" mass="40882">MLELHKALLPRRPLPPSAPTLAVHSCRVLFARSRTPQQSITACTLHGHSQLLRVIIGRPPPPPPPVRRRVLLPPLCARSCPLPHPRDRSALLLPAKRAEPGTQTPLPPARQRHTCCSQPTALPEPLQAPLLCGESAFPNLPIKLSQVPWEHPIFRGEVAFSSTPPPSAGQARIPEVDRFVSCYVLRYSSILTNTVITKVGLATLIRSVLLLIPFTFLIKHLPYCRGNLIHHTYFDHKDVAKLSCGNIKINAIYGLIAAVFIGGFDMFCICMSYAMIIHAVVKLSSADARHKAFSNCTSHICAIAVNYIPAFFNFFSHRFGGSTIPHHVHIFIANLYLLLPPTMNPLVYGLKTKKIHEGVIKPFVKQKDI</sequence>
<dbReference type="InterPro" id="IPR000725">
    <property type="entry name" value="Olfact_rcpt"/>
</dbReference>
<feature type="transmembrane region" description="Helical" evidence="10">
    <location>
        <begin position="327"/>
        <end position="347"/>
    </location>
</feature>
<evidence type="ECO:0000256" key="5">
    <source>
        <dbReference type="ARBA" id="ARBA00022989"/>
    </source>
</evidence>
<dbReference type="GeneID" id="101828878"/>
<keyword evidence="3 10" id="KW-0812">Transmembrane</keyword>
<evidence type="ECO:0000256" key="3">
    <source>
        <dbReference type="ARBA" id="ARBA00022692"/>
    </source>
</evidence>
<evidence type="ECO:0000256" key="9">
    <source>
        <dbReference type="ARBA" id="ARBA00023224"/>
    </source>
</evidence>
<evidence type="ECO:0000313" key="11">
    <source>
        <dbReference type="Proteomes" id="UP000886700"/>
    </source>
</evidence>
<name>A0ABM2WHE5_MESAU</name>
<dbReference type="PRINTS" id="PR00245">
    <property type="entry name" value="OLFACTORYR"/>
</dbReference>
<organism evidence="11 12">
    <name type="scientific">Mesocricetus auratus</name>
    <name type="common">Golden hamster</name>
    <dbReference type="NCBI Taxonomy" id="10036"/>
    <lineage>
        <taxon>Eukaryota</taxon>
        <taxon>Metazoa</taxon>
        <taxon>Chordata</taxon>
        <taxon>Craniata</taxon>
        <taxon>Vertebrata</taxon>
        <taxon>Euteleostomi</taxon>
        <taxon>Mammalia</taxon>
        <taxon>Eutheria</taxon>
        <taxon>Euarchontoglires</taxon>
        <taxon>Glires</taxon>
        <taxon>Rodentia</taxon>
        <taxon>Myomorpha</taxon>
        <taxon>Muroidea</taxon>
        <taxon>Cricetidae</taxon>
        <taxon>Cricetinae</taxon>
        <taxon>Mesocricetus</taxon>
    </lineage>
</organism>
<accession>A0ABM2WHE5</accession>